<keyword evidence="3" id="KW-1185">Reference proteome</keyword>
<keyword evidence="1" id="KW-0472">Membrane</keyword>
<dbReference type="RefSeq" id="XP_002506375.1">
    <property type="nucleotide sequence ID" value="XM_002506329.1"/>
</dbReference>
<reference evidence="2 3" key="1">
    <citation type="journal article" date="2009" name="Science">
        <title>Green evolution and dynamic adaptations revealed by genomes of the marine picoeukaryotes Micromonas.</title>
        <authorList>
            <person name="Worden A.Z."/>
            <person name="Lee J.H."/>
            <person name="Mock T."/>
            <person name="Rouze P."/>
            <person name="Simmons M.P."/>
            <person name="Aerts A.L."/>
            <person name="Allen A.E."/>
            <person name="Cuvelier M.L."/>
            <person name="Derelle E."/>
            <person name="Everett M.V."/>
            <person name="Foulon E."/>
            <person name="Grimwood J."/>
            <person name="Gundlach H."/>
            <person name="Henrissat B."/>
            <person name="Napoli C."/>
            <person name="McDonald S.M."/>
            <person name="Parker M.S."/>
            <person name="Rombauts S."/>
            <person name="Salamov A."/>
            <person name="Von Dassow P."/>
            <person name="Badger J.H."/>
            <person name="Coutinho P.M."/>
            <person name="Demir E."/>
            <person name="Dubchak I."/>
            <person name="Gentemann C."/>
            <person name="Eikrem W."/>
            <person name="Gready J.E."/>
            <person name="John U."/>
            <person name="Lanier W."/>
            <person name="Lindquist E.A."/>
            <person name="Lucas S."/>
            <person name="Mayer K.F."/>
            <person name="Moreau H."/>
            <person name="Not F."/>
            <person name="Otillar R."/>
            <person name="Panaud O."/>
            <person name="Pangilinan J."/>
            <person name="Paulsen I."/>
            <person name="Piegu B."/>
            <person name="Poliakov A."/>
            <person name="Robbens S."/>
            <person name="Schmutz J."/>
            <person name="Toulza E."/>
            <person name="Wyss T."/>
            <person name="Zelensky A."/>
            <person name="Zhou K."/>
            <person name="Armbrust E.V."/>
            <person name="Bhattacharya D."/>
            <person name="Goodenough U.W."/>
            <person name="Van de Peer Y."/>
            <person name="Grigoriev I.V."/>
        </authorList>
    </citation>
    <scope>NUCLEOTIDE SEQUENCE [LARGE SCALE GENOMIC DNA]</scope>
    <source>
        <strain evidence="3">RCC299 / NOUM17</strain>
    </source>
</reference>
<evidence type="ECO:0000313" key="2">
    <source>
        <dbReference type="EMBL" id="ACO67633.1"/>
    </source>
</evidence>
<feature type="transmembrane region" description="Helical" evidence="1">
    <location>
        <begin position="125"/>
        <end position="147"/>
    </location>
</feature>
<proteinExistence type="predicted"/>
<evidence type="ECO:0000256" key="1">
    <source>
        <dbReference type="SAM" id="Phobius"/>
    </source>
</evidence>
<dbReference type="InParanoid" id="C1EI75"/>
<gene>
    <name evidence="2" type="ORF">MICPUN_64478</name>
</gene>
<feature type="transmembrane region" description="Helical" evidence="1">
    <location>
        <begin position="201"/>
        <end position="218"/>
    </location>
</feature>
<feature type="transmembrane region" description="Helical" evidence="1">
    <location>
        <begin position="167"/>
        <end position="189"/>
    </location>
</feature>
<feature type="transmembrane region" description="Helical" evidence="1">
    <location>
        <begin position="92"/>
        <end position="113"/>
    </location>
</feature>
<sequence>MALLAPRLVPCIAPARLARRARLVAGCAVNVVAPSPASAPVATSLAPATTPRVSRPGIRSPNGRAARAVACGGGAHALFDVAAGAFRVSSLAHNSAALACAVALAILVVQALDDTGASAGNDKRNASLLLLSAAIVAPPAVTAWWLTSAGRSVAFGALALRTFLLNGSLSLFGALSTAVDAVATFGLLVITATPWANAWRCTRTAAVVNAAVCAYMLFSHMRGGGDFATASQGKYLSAGAGLTLLATAGYVVLLALAVASTGARW</sequence>
<evidence type="ECO:0000313" key="3">
    <source>
        <dbReference type="Proteomes" id="UP000002009"/>
    </source>
</evidence>
<feature type="transmembrane region" description="Helical" evidence="1">
    <location>
        <begin position="238"/>
        <end position="259"/>
    </location>
</feature>
<keyword evidence="1" id="KW-0812">Transmembrane</keyword>
<dbReference type="Proteomes" id="UP000002009">
    <property type="component" value="Chromosome 15"/>
</dbReference>
<accession>C1EI75</accession>
<protein>
    <submittedName>
        <fullName evidence="2">Uncharacterized protein</fullName>
    </submittedName>
</protein>
<name>C1EI75_MICCC</name>
<dbReference type="GeneID" id="8249483"/>
<dbReference type="EMBL" id="CP001333">
    <property type="protein sequence ID" value="ACO67633.1"/>
    <property type="molecule type" value="Genomic_DNA"/>
</dbReference>
<dbReference type="KEGG" id="mis:MICPUN_64478"/>
<organism evidence="2 3">
    <name type="scientific">Micromonas commoda (strain RCC299 / NOUM17 / CCMP2709)</name>
    <name type="common">Picoplanktonic green alga</name>
    <dbReference type="NCBI Taxonomy" id="296587"/>
    <lineage>
        <taxon>Eukaryota</taxon>
        <taxon>Viridiplantae</taxon>
        <taxon>Chlorophyta</taxon>
        <taxon>Mamiellophyceae</taxon>
        <taxon>Mamiellales</taxon>
        <taxon>Mamiellaceae</taxon>
        <taxon>Micromonas</taxon>
    </lineage>
</organism>
<dbReference type="AlphaFoldDB" id="C1EI75"/>
<keyword evidence="1" id="KW-1133">Transmembrane helix</keyword>